<feature type="domain" description="Glycosyl transferase family 1" evidence="1">
    <location>
        <begin position="191"/>
        <end position="337"/>
    </location>
</feature>
<dbReference type="PANTHER" id="PTHR46401">
    <property type="entry name" value="GLYCOSYLTRANSFERASE WBBK-RELATED"/>
    <property type="match status" value="1"/>
</dbReference>
<sequence>MSSSWIGGQNYVFNLVSTYRAARPDRKIFLVSSFDTVPDILTPLVDSGEVVVLKVPELNALRSPVVLARILLRGFAPDVSQKIQAAGITHVFSPTLYLGRRPGITVITWIPDFQHRFLPHLFSRARWWMREFSYRLCARSANRIILSSFDAKQSYQKMAPDQPDKAVVVPFTPTLDPLKKNELAKILAEHDLDAPFIYLPNQFWKHKNHMLVITALEALVARGWDGLLVITGSGYDHRDQAYVETLKARLAKMEEKGSVRMLGQVPREHVLAFLQCARCLINPSLFEGRSSTVEEAIALGTPMILSDLPVHREQAGDMAKYFDPADPEALSELIAQVPLERGDTATPDHRTELADGFAARQAKFATQLCVAIEGPQAGI</sequence>
<dbReference type="PANTHER" id="PTHR46401:SF8">
    <property type="entry name" value="BLL6006 PROTEIN"/>
    <property type="match status" value="1"/>
</dbReference>
<name>A0ABW8UZA3_9RHOB</name>
<dbReference type="InterPro" id="IPR001296">
    <property type="entry name" value="Glyco_trans_1"/>
</dbReference>
<dbReference type="Gene3D" id="3.40.50.2000">
    <property type="entry name" value="Glycogen Phosphorylase B"/>
    <property type="match status" value="1"/>
</dbReference>
<dbReference type="Proteomes" id="UP001627408">
    <property type="component" value="Unassembled WGS sequence"/>
</dbReference>
<protein>
    <submittedName>
        <fullName evidence="2">Glycosyltransferase family 4 protein</fullName>
    </submittedName>
</protein>
<evidence type="ECO:0000259" key="1">
    <source>
        <dbReference type="Pfam" id="PF00534"/>
    </source>
</evidence>
<dbReference type="Pfam" id="PF00534">
    <property type="entry name" value="Glycos_transf_1"/>
    <property type="match status" value="1"/>
</dbReference>
<dbReference type="RefSeq" id="WP_407594461.1">
    <property type="nucleotide sequence ID" value="NZ_JBHDIY010000004.1"/>
</dbReference>
<dbReference type="EMBL" id="JBHDIY010000004">
    <property type="protein sequence ID" value="MFL4472297.1"/>
    <property type="molecule type" value="Genomic_DNA"/>
</dbReference>
<gene>
    <name evidence="2" type="ORF">ACERZ8_21325</name>
</gene>
<organism evidence="2 3">
    <name type="scientific">Tateyamaria armeniaca</name>
    <dbReference type="NCBI Taxonomy" id="2518930"/>
    <lineage>
        <taxon>Bacteria</taxon>
        <taxon>Pseudomonadati</taxon>
        <taxon>Pseudomonadota</taxon>
        <taxon>Alphaproteobacteria</taxon>
        <taxon>Rhodobacterales</taxon>
        <taxon>Roseobacteraceae</taxon>
        <taxon>Tateyamaria</taxon>
    </lineage>
</organism>
<evidence type="ECO:0000313" key="3">
    <source>
        <dbReference type="Proteomes" id="UP001627408"/>
    </source>
</evidence>
<evidence type="ECO:0000313" key="2">
    <source>
        <dbReference type="EMBL" id="MFL4472297.1"/>
    </source>
</evidence>
<accession>A0ABW8UZA3</accession>
<comment type="caution">
    <text evidence="2">The sequence shown here is derived from an EMBL/GenBank/DDBJ whole genome shotgun (WGS) entry which is preliminary data.</text>
</comment>
<dbReference type="SUPFAM" id="SSF53756">
    <property type="entry name" value="UDP-Glycosyltransferase/glycogen phosphorylase"/>
    <property type="match status" value="1"/>
</dbReference>
<proteinExistence type="predicted"/>
<keyword evidence="3" id="KW-1185">Reference proteome</keyword>
<dbReference type="CDD" id="cd03809">
    <property type="entry name" value="GT4_MtfB-like"/>
    <property type="match status" value="1"/>
</dbReference>
<reference evidence="2 3" key="1">
    <citation type="submission" date="2024-08" db="EMBL/GenBank/DDBJ databases">
        <title>Tateyamaria sp. nov., isolated from marine algae.</title>
        <authorList>
            <person name="Choi B.J."/>
            <person name="Kim J.M."/>
            <person name="Lee J.K."/>
            <person name="Choi D.G."/>
            <person name="Bayburt H."/>
            <person name="Baek J.H."/>
            <person name="Han D.M."/>
            <person name="Jeon C.O."/>
        </authorList>
    </citation>
    <scope>NUCLEOTIDE SEQUENCE [LARGE SCALE GENOMIC DNA]</scope>
    <source>
        <strain evidence="2 3">KMU-156</strain>
    </source>
</reference>